<feature type="compositionally biased region" description="Polar residues" evidence="1">
    <location>
        <begin position="165"/>
        <end position="177"/>
    </location>
</feature>
<feature type="compositionally biased region" description="Basic and acidic residues" evidence="1">
    <location>
        <begin position="292"/>
        <end position="303"/>
    </location>
</feature>
<sequence length="1576" mass="166243">MLRRHRLHPSLRTTHIPSHSRRTSVVKGDRLTLLDDSNSYWWLIRVLKTLAVGYIPAENIETPFERLARLNKHRNVDLSSATPVDVQAGAASSLAQTRFSQRIPSAGDPTSLESEEAAKSPSGWARLRLAARASADSLRGGPGNANKDDSRSQLGKGLSPVQRAQLDSPQAANTSFSKEAVSEPARNITQQGPLANGGPKNASTLSIDRLASTSSLPLIPHSQAETKKLTLTPDIARDTADYSIDAYQPSPSRGSHLTRQRSTSASSSESPLRQLASKRMNGEPLSASLEAHSTDSHTAEDGTKGSSKQTSSTKKEEKKKSGGLLSGFFGRKKDKKANKSDPLDDTRSSSLEHDRNRSSSPLSPSEHSVRSLTSPQQHTDGGSSPGGHARRMGSSENEDLFSTDAALRKQHEEAQEVIHRQQSLSREINELNGAGHHPQKKPSYPPLNSNVPSPSLGLHSPFSPGSSTASTRLAYSPAAAAAAAAAAGGGGGAGRVRPGSLIGSPGIAGMDVPMLNVLRIFAGDNVDCEATFKTVLLSAQTTTQELVVQALQRFHVSATEDDRASYYLTIKDVVSGEETVLDDHQTPLGLFELMNEALGHSALHLPSVKRSSVGSISSISSNLSLNPAISRLGMNDFSDDSAVKFHLNRYPQPSDRSHASLPASHFNNGMVPPGRKQERTGSLAPIQEDGVASAHRDRPPPPAATLASPSSPASPAQYEAGNPPSALSSAGSTDSSSDPLNLSPCASSPSTATITSSSPSLRFAMRVRIYSADLPEGLVFDPQSNAIIPRVVLLERTYRSSSSPSSSATTTTTTSTTSFREKVIIFPRNIHTSEAIEHSLEAFGIAEGVVDGGDDVDDKISKRRSSSKIRYGLSMKAPDSPTEVLELNSPRSTEVPVNLISKVLDAYSVPPIFRPADRTSKEARRRSQEYHPFVLGTLQDLQPSDPIFSLRRALLHHPPPRRDHPRNSAGGLAGAVADELGLLQAAKKAPSRPAPSAQSSFKTAQESIHSVESGLLNGTPPVVSPAPLTVLSTQPNADEGIDINLHNHATIRSRRGDDLDGGPGAGQRHSYRYSYIDPSGEEFDISSLIESELSSDPGEPSHHHPHQQHGKSEVQERRSHGPRTASPSTEDGYASAPESPLSSVNRLSPSVMRQLQQHQTDDDSAIEALRVADLTIDQMPPSRQTSRDFNHASDDLLAWTVRRQGPPAEPSRAGGAAPFFAEALDSRIQRVLSKVNASTHPPWKPSAEQKPSAGMEETLLGRGEDGGAPSAGSSARSNSSSLEDADGSASPTTPLTATSPTGESSSYTPISSATRGGGIDSRLSMHREALGPPAAAGPVVGRAAGPKGMGPAWVPLLFPASAPRALLPPSSSPRPELQHDGGAGLDVLFNLVLLSASLAAAPEPEPSTTTASRPNPRACKPPAPPLWLAHPALAAFFDEPASAVAAEGVACGRLPVAAGRAGLLSSKDSSLHDSSQLDSSQHDSSLHDSSQQDSSQLDSSQQDSSQQDSSQQDSSQQDSSQQDSSSSSAAAGMSASTGDSGALLADDIAAFLGHSAAALDALDGTLDRLLRDALLL</sequence>
<dbReference type="PANTHER" id="PTHR47775">
    <property type="entry name" value="BUD SITE SELECTION PROTEIN 14"/>
    <property type="match status" value="1"/>
</dbReference>
<dbReference type="CDD" id="cd17043">
    <property type="entry name" value="RA"/>
    <property type="match status" value="1"/>
</dbReference>
<feature type="region of interest" description="Disordered" evidence="1">
    <location>
        <begin position="1092"/>
        <end position="1145"/>
    </location>
</feature>
<dbReference type="SUPFAM" id="SSF50044">
    <property type="entry name" value="SH3-domain"/>
    <property type="match status" value="1"/>
</dbReference>
<feature type="region of interest" description="Disordered" evidence="1">
    <location>
        <begin position="986"/>
        <end position="1020"/>
    </location>
</feature>
<feature type="compositionally biased region" description="Basic and acidic residues" evidence="1">
    <location>
        <begin position="1110"/>
        <end position="1119"/>
    </location>
</feature>
<protein>
    <recommendedName>
        <fullName evidence="2">Ras-associating domain-containing protein</fullName>
    </recommendedName>
</protein>
<feature type="compositionally biased region" description="Polar residues" evidence="1">
    <location>
        <begin position="249"/>
        <end position="261"/>
    </location>
</feature>
<dbReference type="SUPFAM" id="SSF54236">
    <property type="entry name" value="Ubiquitin-like"/>
    <property type="match status" value="1"/>
</dbReference>
<dbReference type="PROSITE" id="PS50200">
    <property type="entry name" value="RA"/>
    <property type="match status" value="1"/>
</dbReference>
<name>A0ABY7D270_9BASI</name>
<dbReference type="Pfam" id="PF00788">
    <property type="entry name" value="RA"/>
    <property type="match status" value="1"/>
</dbReference>
<feature type="region of interest" description="Disordered" evidence="1">
    <location>
        <begin position="432"/>
        <end position="470"/>
    </location>
</feature>
<feature type="compositionally biased region" description="Basic and acidic residues" evidence="1">
    <location>
        <begin position="337"/>
        <end position="357"/>
    </location>
</feature>
<feature type="region of interest" description="Disordered" evidence="1">
    <location>
        <begin position="1466"/>
        <end position="1538"/>
    </location>
</feature>
<feature type="compositionally biased region" description="Low complexity" evidence="1">
    <location>
        <begin position="1400"/>
        <end position="1418"/>
    </location>
</feature>
<feature type="compositionally biased region" description="Low complexity" evidence="1">
    <location>
        <begin position="1288"/>
        <end position="1301"/>
    </location>
</feature>
<evidence type="ECO:0000313" key="3">
    <source>
        <dbReference type="EMBL" id="WAQ91699.1"/>
    </source>
</evidence>
<feature type="region of interest" description="Disordered" evidence="1">
    <location>
        <begin position="97"/>
        <end position="120"/>
    </location>
</feature>
<feature type="region of interest" description="Disordered" evidence="1">
    <location>
        <begin position="1052"/>
        <end position="1072"/>
    </location>
</feature>
<dbReference type="Gene3D" id="2.30.30.40">
    <property type="entry name" value="SH3 Domains"/>
    <property type="match status" value="1"/>
</dbReference>
<dbReference type="PANTHER" id="PTHR47775:SF1">
    <property type="entry name" value="BUD SITE SELECTION PROTEIN 14"/>
    <property type="match status" value="1"/>
</dbReference>
<reference evidence="3" key="1">
    <citation type="submission" date="2022-10" db="EMBL/GenBank/DDBJ databases">
        <title>Puccinia triticina Genome sequencing and assembly.</title>
        <authorList>
            <person name="Li C."/>
        </authorList>
    </citation>
    <scope>NUCLEOTIDE SEQUENCE</scope>
    <source>
        <strain evidence="3">Pt15</strain>
    </source>
</reference>
<dbReference type="SMART" id="SM00314">
    <property type="entry name" value="RA"/>
    <property type="match status" value="1"/>
</dbReference>
<feature type="region of interest" description="Disordered" evidence="1">
    <location>
        <begin position="242"/>
        <end position="397"/>
    </location>
</feature>
<evidence type="ECO:0000256" key="1">
    <source>
        <dbReference type="SAM" id="MobiDB-lite"/>
    </source>
</evidence>
<keyword evidence="4" id="KW-1185">Reference proteome</keyword>
<feature type="region of interest" description="Disordered" evidence="1">
    <location>
        <begin position="1235"/>
        <end position="1320"/>
    </location>
</feature>
<dbReference type="GeneID" id="77804640"/>
<feature type="compositionally biased region" description="Polar residues" evidence="1">
    <location>
        <begin position="372"/>
        <end position="382"/>
    </location>
</feature>
<feature type="compositionally biased region" description="Low complexity" evidence="1">
    <location>
        <begin position="704"/>
        <end position="716"/>
    </location>
</feature>
<feature type="region of interest" description="Disordered" evidence="1">
    <location>
        <begin position="135"/>
        <end position="203"/>
    </location>
</feature>
<dbReference type="EMBL" id="CP110435">
    <property type="protein sequence ID" value="WAQ91699.1"/>
    <property type="molecule type" value="Genomic_DNA"/>
</dbReference>
<gene>
    <name evidence="3" type="ORF">PtA15_15A90</name>
</gene>
<accession>A0ABY7D270</accession>
<feature type="compositionally biased region" description="Polar residues" evidence="1">
    <location>
        <begin position="1001"/>
        <end position="1010"/>
    </location>
</feature>
<feature type="compositionally biased region" description="Low complexity" evidence="1">
    <location>
        <begin position="1487"/>
        <end position="1528"/>
    </location>
</feature>
<dbReference type="InterPro" id="IPR036028">
    <property type="entry name" value="SH3-like_dom_sf"/>
</dbReference>
<feature type="compositionally biased region" description="Low complexity" evidence="1">
    <location>
        <begin position="724"/>
        <end position="758"/>
    </location>
</feature>
<feature type="domain" description="Ras-associating" evidence="2">
    <location>
        <begin position="517"/>
        <end position="584"/>
    </location>
</feature>
<feature type="region of interest" description="Disordered" evidence="1">
    <location>
        <begin position="649"/>
        <end position="758"/>
    </location>
</feature>
<feature type="region of interest" description="Disordered" evidence="1">
    <location>
        <begin position="1"/>
        <end position="20"/>
    </location>
</feature>
<feature type="region of interest" description="Disordered" evidence="1">
    <location>
        <begin position="1400"/>
        <end position="1423"/>
    </location>
</feature>
<feature type="compositionally biased region" description="Low complexity" evidence="1">
    <location>
        <begin position="446"/>
        <end position="456"/>
    </location>
</feature>
<dbReference type="InterPro" id="IPR029071">
    <property type="entry name" value="Ubiquitin-like_domsf"/>
</dbReference>
<feature type="compositionally biased region" description="Low complexity" evidence="1">
    <location>
        <begin position="1267"/>
        <end position="1281"/>
    </location>
</feature>
<feature type="compositionally biased region" description="Polar residues" evidence="1">
    <location>
        <begin position="1302"/>
        <end position="1314"/>
    </location>
</feature>
<dbReference type="InterPro" id="IPR053039">
    <property type="entry name" value="Polarity_Bud-Selection_Reg"/>
</dbReference>
<dbReference type="RefSeq" id="XP_053027254.1">
    <property type="nucleotide sequence ID" value="XM_053163746.1"/>
</dbReference>
<dbReference type="Proteomes" id="UP001164743">
    <property type="component" value="Chromosome 15A"/>
</dbReference>
<organism evidence="3 4">
    <name type="scientific">Puccinia triticina</name>
    <dbReference type="NCBI Taxonomy" id="208348"/>
    <lineage>
        <taxon>Eukaryota</taxon>
        <taxon>Fungi</taxon>
        <taxon>Dikarya</taxon>
        <taxon>Basidiomycota</taxon>
        <taxon>Pucciniomycotina</taxon>
        <taxon>Pucciniomycetes</taxon>
        <taxon>Pucciniales</taxon>
        <taxon>Pucciniaceae</taxon>
        <taxon>Puccinia</taxon>
    </lineage>
</organism>
<feature type="compositionally biased region" description="Low complexity" evidence="1">
    <location>
        <begin position="1466"/>
        <end position="1479"/>
    </location>
</feature>
<proteinExistence type="predicted"/>
<dbReference type="InterPro" id="IPR000159">
    <property type="entry name" value="RA_dom"/>
</dbReference>
<evidence type="ECO:0000259" key="2">
    <source>
        <dbReference type="PROSITE" id="PS50200"/>
    </source>
</evidence>
<dbReference type="Gene3D" id="3.10.20.90">
    <property type="entry name" value="Phosphatidylinositol 3-kinase Catalytic Subunit, Chain A, domain 1"/>
    <property type="match status" value="1"/>
</dbReference>
<evidence type="ECO:0000313" key="4">
    <source>
        <dbReference type="Proteomes" id="UP001164743"/>
    </source>
</evidence>